<protein>
    <submittedName>
        <fullName evidence="2">Uncharacterized protein</fullName>
    </submittedName>
</protein>
<dbReference type="Proteomes" id="UP001295794">
    <property type="component" value="Unassembled WGS sequence"/>
</dbReference>
<feature type="region of interest" description="Disordered" evidence="1">
    <location>
        <begin position="1"/>
        <end position="32"/>
    </location>
</feature>
<evidence type="ECO:0000313" key="2">
    <source>
        <dbReference type="EMBL" id="CAK5284590.1"/>
    </source>
</evidence>
<reference evidence="2" key="1">
    <citation type="submission" date="2023-11" db="EMBL/GenBank/DDBJ databases">
        <authorList>
            <person name="De Vega J J."/>
            <person name="De Vega J J."/>
        </authorList>
    </citation>
    <scope>NUCLEOTIDE SEQUENCE</scope>
</reference>
<keyword evidence="3" id="KW-1185">Reference proteome</keyword>
<name>A0AAD2K875_9AGAR</name>
<evidence type="ECO:0000256" key="1">
    <source>
        <dbReference type="SAM" id="MobiDB-lite"/>
    </source>
</evidence>
<organism evidence="2 3">
    <name type="scientific">Mycena citricolor</name>
    <dbReference type="NCBI Taxonomy" id="2018698"/>
    <lineage>
        <taxon>Eukaryota</taxon>
        <taxon>Fungi</taxon>
        <taxon>Dikarya</taxon>
        <taxon>Basidiomycota</taxon>
        <taxon>Agaricomycotina</taxon>
        <taxon>Agaricomycetes</taxon>
        <taxon>Agaricomycetidae</taxon>
        <taxon>Agaricales</taxon>
        <taxon>Marasmiineae</taxon>
        <taxon>Mycenaceae</taxon>
        <taxon>Mycena</taxon>
    </lineage>
</organism>
<feature type="non-terminal residue" evidence="2">
    <location>
        <position position="193"/>
    </location>
</feature>
<dbReference type="EMBL" id="CAVNYO010000480">
    <property type="protein sequence ID" value="CAK5284590.1"/>
    <property type="molecule type" value="Genomic_DNA"/>
</dbReference>
<proteinExistence type="predicted"/>
<evidence type="ECO:0000313" key="3">
    <source>
        <dbReference type="Proteomes" id="UP001295794"/>
    </source>
</evidence>
<sequence>ILPPSLPSTRPHVSPPRGEPQQQQQQQPMQAYDFESERLTKGTIRSADDGSRRWTLETTRQTFNGRSKTTIENRAGTLVGTIDWRERVFEIAGSAFGIDVLKRKVSNFSATRYWRWKSGEEYKVRYSNTDDAWQASLATGETVGELKSSITPLFREPSLPVLRLSSTIRDDEERVFMLMLLVYSEMKRLDRQD</sequence>
<comment type="caution">
    <text evidence="2">The sequence shown here is derived from an EMBL/GenBank/DDBJ whole genome shotgun (WGS) entry which is preliminary data.</text>
</comment>
<gene>
    <name evidence="2" type="ORF">MYCIT1_LOCUS37923</name>
</gene>
<accession>A0AAD2K875</accession>
<dbReference type="AlphaFoldDB" id="A0AAD2K875"/>